<feature type="transmembrane region" description="Helical" evidence="6">
    <location>
        <begin position="377"/>
        <end position="398"/>
    </location>
</feature>
<evidence type="ECO:0000256" key="6">
    <source>
        <dbReference type="SAM" id="Phobius"/>
    </source>
</evidence>
<keyword evidence="2" id="KW-0813">Transport</keyword>
<dbReference type="InterPro" id="IPR050814">
    <property type="entry name" value="Myo-inositol_Transporter"/>
</dbReference>
<dbReference type="FunFam" id="1.20.1250.20:FF:000818">
    <property type="entry name" value="Uncharacterized protein"/>
    <property type="match status" value="1"/>
</dbReference>
<name>A0A8S1QAN2_9CILI</name>
<evidence type="ECO:0000259" key="7">
    <source>
        <dbReference type="PROSITE" id="PS50850"/>
    </source>
</evidence>
<dbReference type="InterPro" id="IPR020846">
    <property type="entry name" value="MFS_dom"/>
</dbReference>
<keyword evidence="5 6" id="KW-0472">Membrane</keyword>
<feature type="transmembrane region" description="Helical" evidence="6">
    <location>
        <begin position="310"/>
        <end position="329"/>
    </location>
</feature>
<comment type="caution">
    <text evidence="8">The sequence shown here is derived from an EMBL/GenBank/DDBJ whole genome shotgun (WGS) entry which is preliminary data.</text>
</comment>
<feature type="transmembrane region" description="Helical" evidence="6">
    <location>
        <begin position="133"/>
        <end position="150"/>
    </location>
</feature>
<feature type="domain" description="Major facilitator superfamily (MFS) profile" evidence="7">
    <location>
        <begin position="65"/>
        <end position="492"/>
    </location>
</feature>
<dbReference type="PANTHER" id="PTHR48020:SF12">
    <property type="entry name" value="PROTON MYO-INOSITOL COTRANSPORTER"/>
    <property type="match status" value="1"/>
</dbReference>
<feature type="transmembrane region" description="Helical" evidence="6">
    <location>
        <begin position="349"/>
        <end position="370"/>
    </location>
</feature>
<feature type="transmembrane region" description="Helical" evidence="6">
    <location>
        <begin position="439"/>
        <end position="461"/>
    </location>
</feature>
<keyword evidence="3 6" id="KW-0812">Transmembrane</keyword>
<keyword evidence="9" id="KW-1185">Reference proteome</keyword>
<reference evidence="8" key="1">
    <citation type="submission" date="2021-01" db="EMBL/GenBank/DDBJ databases">
        <authorList>
            <consortium name="Genoscope - CEA"/>
            <person name="William W."/>
        </authorList>
    </citation>
    <scope>NUCLEOTIDE SEQUENCE</scope>
</reference>
<evidence type="ECO:0000256" key="2">
    <source>
        <dbReference type="ARBA" id="ARBA00022448"/>
    </source>
</evidence>
<evidence type="ECO:0000313" key="9">
    <source>
        <dbReference type="Proteomes" id="UP000692954"/>
    </source>
</evidence>
<keyword evidence="4 6" id="KW-1133">Transmembrane helix</keyword>
<dbReference type="OrthoDB" id="6612291at2759"/>
<comment type="subcellular location">
    <subcellularLocation>
        <location evidence="1">Membrane</location>
        <topology evidence="1">Multi-pass membrane protein</topology>
    </subcellularLocation>
</comment>
<dbReference type="PANTHER" id="PTHR48020">
    <property type="entry name" value="PROTON MYO-INOSITOL COTRANSPORTER"/>
    <property type="match status" value="1"/>
</dbReference>
<feature type="transmembrane region" description="Helical" evidence="6">
    <location>
        <begin position="156"/>
        <end position="178"/>
    </location>
</feature>
<evidence type="ECO:0000256" key="1">
    <source>
        <dbReference type="ARBA" id="ARBA00004141"/>
    </source>
</evidence>
<feature type="transmembrane region" description="Helical" evidence="6">
    <location>
        <begin position="62"/>
        <end position="85"/>
    </location>
</feature>
<feature type="transmembrane region" description="Helical" evidence="6">
    <location>
        <begin position="190"/>
        <end position="212"/>
    </location>
</feature>
<protein>
    <recommendedName>
        <fullName evidence="7">Major facilitator superfamily (MFS) profile domain-containing protein</fullName>
    </recommendedName>
</protein>
<feature type="transmembrane region" description="Helical" evidence="6">
    <location>
        <begin position="105"/>
        <end position="126"/>
    </location>
</feature>
<accession>A0A8S1QAN2</accession>
<organism evidence="8 9">
    <name type="scientific">Paramecium sonneborni</name>
    <dbReference type="NCBI Taxonomy" id="65129"/>
    <lineage>
        <taxon>Eukaryota</taxon>
        <taxon>Sar</taxon>
        <taxon>Alveolata</taxon>
        <taxon>Ciliophora</taxon>
        <taxon>Intramacronucleata</taxon>
        <taxon>Oligohymenophorea</taxon>
        <taxon>Peniculida</taxon>
        <taxon>Parameciidae</taxon>
        <taxon>Paramecium</taxon>
    </lineage>
</organism>
<proteinExistence type="predicted"/>
<dbReference type="Proteomes" id="UP000692954">
    <property type="component" value="Unassembled WGS sequence"/>
</dbReference>
<sequence length="508" mass="57982">MQHQLPFSTNELEHFDIEHTHGSLSKTKPPIYKQKDQLIIDKTHTVQLDHEIDEDVNSKFHFTFIMVAILSGNFGLGYSLPYLSMSFSTLFSQIELKGSETSEQGFFSAILSIGCLVGAIFTKFLLKYTTRNQSLMIADLCGFLSIFAVIPNREVILTFRFFYGVCIGIQTIIMPIYLKELCPQKYYDKFSVMSGFFVGGGLLFANIMGLGYMNSNLRGKDSHYWQIVFAIPAIVFLFRFITLSLIYKIDSPISLITKNKPEKAKQIIKFIYQPVCVEQAFQKSQQIVQYDEQHKEGIASLFNRKNRKTLAIGCVLMFVYTWCGLFAIFSYSSQFFASMSDGDVTLNTLFTLILGIVQFTPAFISSIVYRKWGKRKILLCGLFMMIICQVLIIGLSYTEALGAVILKFIVICFFSFLYALTIGPITWSMTPEINSSEGTYFCFVTLYGWQLLVLYIFPFMLSSLEMSGSFVVFAILTLSSILFFNYFVKETKGLNHVEIEKIYGKEEK</sequence>
<evidence type="ECO:0000256" key="5">
    <source>
        <dbReference type="ARBA" id="ARBA00023136"/>
    </source>
</evidence>
<evidence type="ECO:0000256" key="3">
    <source>
        <dbReference type="ARBA" id="ARBA00022692"/>
    </source>
</evidence>
<feature type="transmembrane region" description="Helical" evidence="6">
    <location>
        <begin position="467"/>
        <end position="488"/>
    </location>
</feature>
<dbReference type="InterPro" id="IPR005828">
    <property type="entry name" value="MFS_sugar_transport-like"/>
</dbReference>
<dbReference type="AlphaFoldDB" id="A0A8S1QAN2"/>
<dbReference type="PROSITE" id="PS50850">
    <property type="entry name" value="MFS"/>
    <property type="match status" value="1"/>
</dbReference>
<dbReference type="Pfam" id="PF00083">
    <property type="entry name" value="Sugar_tr"/>
    <property type="match status" value="1"/>
</dbReference>
<feature type="transmembrane region" description="Helical" evidence="6">
    <location>
        <begin position="224"/>
        <end position="247"/>
    </location>
</feature>
<feature type="transmembrane region" description="Helical" evidence="6">
    <location>
        <begin position="404"/>
        <end position="427"/>
    </location>
</feature>
<dbReference type="GO" id="GO:0016020">
    <property type="term" value="C:membrane"/>
    <property type="evidence" value="ECO:0007669"/>
    <property type="project" value="UniProtKB-SubCell"/>
</dbReference>
<evidence type="ECO:0000313" key="8">
    <source>
        <dbReference type="EMBL" id="CAD8112097.1"/>
    </source>
</evidence>
<evidence type="ECO:0000256" key="4">
    <source>
        <dbReference type="ARBA" id="ARBA00022989"/>
    </source>
</evidence>
<dbReference type="EMBL" id="CAJJDN010000100">
    <property type="protein sequence ID" value="CAD8112097.1"/>
    <property type="molecule type" value="Genomic_DNA"/>
</dbReference>
<gene>
    <name evidence="8" type="ORF">PSON_ATCC_30995.1.T1000023</name>
</gene>
<dbReference type="GO" id="GO:0022857">
    <property type="term" value="F:transmembrane transporter activity"/>
    <property type="evidence" value="ECO:0007669"/>
    <property type="project" value="InterPro"/>
</dbReference>